<dbReference type="CDD" id="cd01389">
    <property type="entry name" value="HMG-box_ROX1-like"/>
    <property type="match status" value="1"/>
</dbReference>
<evidence type="ECO:0000256" key="2">
    <source>
        <dbReference type="ARBA" id="ARBA00023163"/>
    </source>
</evidence>
<evidence type="ECO:0000256" key="4">
    <source>
        <dbReference type="SAM" id="MobiDB-lite"/>
    </source>
</evidence>
<gene>
    <name evidence="6" type="ORF">NLI96_g3520</name>
</gene>
<dbReference type="GO" id="GO:0030154">
    <property type="term" value="P:cell differentiation"/>
    <property type="evidence" value="ECO:0007669"/>
    <property type="project" value="TreeGrafter"/>
</dbReference>
<sequence>MRYREPSSGPKIPRPSNPFFLFRSDLWESEGKNGLHGRHQNKFSQRAGERWRKLDPEIKAEYVNKAKAVKEAHGHQHPGYNYRPKHKKMKVEDVAGEGEQIHLLPCPGETFTQMHSTLETRRAALNAEGFDDAVVNACGDAIVLEFLEAACREFEKGTTNMSLALMNGNKRNFNPSVQSMNVHESLQSSEASVGESKPGLIRGSS</sequence>
<dbReference type="GO" id="GO:0001228">
    <property type="term" value="F:DNA-binding transcription activator activity, RNA polymerase II-specific"/>
    <property type="evidence" value="ECO:0007669"/>
    <property type="project" value="TreeGrafter"/>
</dbReference>
<evidence type="ECO:0000256" key="1">
    <source>
        <dbReference type="ARBA" id="ARBA00023125"/>
    </source>
</evidence>
<dbReference type="InterPro" id="IPR050140">
    <property type="entry name" value="SRY-related_HMG-box_TF-like"/>
</dbReference>
<dbReference type="Pfam" id="PF00505">
    <property type="entry name" value="HMG_box"/>
    <property type="match status" value="1"/>
</dbReference>
<dbReference type="Proteomes" id="UP001212997">
    <property type="component" value="Unassembled WGS sequence"/>
</dbReference>
<organism evidence="6 7">
    <name type="scientific">Meripilus lineatus</name>
    <dbReference type="NCBI Taxonomy" id="2056292"/>
    <lineage>
        <taxon>Eukaryota</taxon>
        <taxon>Fungi</taxon>
        <taxon>Dikarya</taxon>
        <taxon>Basidiomycota</taxon>
        <taxon>Agaricomycotina</taxon>
        <taxon>Agaricomycetes</taxon>
        <taxon>Polyporales</taxon>
        <taxon>Meripilaceae</taxon>
        <taxon>Meripilus</taxon>
    </lineage>
</organism>
<comment type="caution">
    <text evidence="6">The sequence shown here is derived from an EMBL/GenBank/DDBJ whole genome shotgun (WGS) entry which is preliminary data.</text>
</comment>
<name>A0AAD5V6V8_9APHY</name>
<proteinExistence type="predicted"/>
<reference evidence="6" key="1">
    <citation type="submission" date="2022-07" db="EMBL/GenBank/DDBJ databases">
        <title>Genome Sequence of Physisporinus lineatus.</title>
        <authorList>
            <person name="Buettner E."/>
        </authorList>
    </citation>
    <scope>NUCLEOTIDE SEQUENCE</scope>
    <source>
        <strain evidence="6">VT162</strain>
    </source>
</reference>
<keyword evidence="1 3" id="KW-0238">DNA-binding</keyword>
<evidence type="ECO:0000313" key="6">
    <source>
        <dbReference type="EMBL" id="KAJ3487484.1"/>
    </source>
</evidence>
<evidence type="ECO:0000313" key="7">
    <source>
        <dbReference type="Proteomes" id="UP001212997"/>
    </source>
</evidence>
<dbReference type="PROSITE" id="PS50118">
    <property type="entry name" value="HMG_BOX_2"/>
    <property type="match status" value="1"/>
</dbReference>
<evidence type="ECO:0000259" key="5">
    <source>
        <dbReference type="PROSITE" id="PS50118"/>
    </source>
</evidence>
<dbReference type="GO" id="GO:0005634">
    <property type="term" value="C:nucleus"/>
    <property type="evidence" value="ECO:0007669"/>
    <property type="project" value="UniProtKB-UniRule"/>
</dbReference>
<accession>A0AAD5V6V8</accession>
<dbReference type="EMBL" id="JANAWD010000091">
    <property type="protein sequence ID" value="KAJ3487484.1"/>
    <property type="molecule type" value="Genomic_DNA"/>
</dbReference>
<dbReference type="SUPFAM" id="SSF47095">
    <property type="entry name" value="HMG-box"/>
    <property type="match status" value="1"/>
</dbReference>
<feature type="DNA-binding region" description="HMG box" evidence="3">
    <location>
        <begin position="12"/>
        <end position="81"/>
    </location>
</feature>
<feature type="region of interest" description="Disordered" evidence="4">
    <location>
        <begin position="185"/>
        <end position="205"/>
    </location>
</feature>
<dbReference type="PANTHER" id="PTHR10270:SF161">
    <property type="entry name" value="SEX-DETERMINING REGION Y PROTEIN"/>
    <property type="match status" value="1"/>
</dbReference>
<dbReference type="SMART" id="SM00398">
    <property type="entry name" value="HMG"/>
    <property type="match status" value="1"/>
</dbReference>
<dbReference type="Gene3D" id="1.10.30.10">
    <property type="entry name" value="High mobility group box domain"/>
    <property type="match status" value="1"/>
</dbReference>
<protein>
    <recommendedName>
        <fullName evidence="5">HMG box domain-containing protein</fullName>
    </recommendedName>
</protein>
<keyword evidence="3" id="KW-0539">Nucleus</keyword>
<evidence type="ECO:0000256" key="3">
    <source>
        <dbReference type="PROSITE-ProRule" id="PRU00267"/>
    </source>
</evidence>
<dbReference type="GO" id="GO:0000978">
    <property type="term" value="F:RNA polymerase II cis-regulatory region sequence-specific DNA binding"/>
    <property type="evidence" value="ECO:0007669"/>
    <property type="project" value="TreeGrafter"/>
</dbReference>
<keyword evidence="7" id="KW-1185">Reference proteome</keyword>
<dbReference type="InterPro" id="IPR009071">
    <property type="entry name" value="HMG_box_dom"/>
</dbReference>
<keyword evidence="2" id="KW-0804">Transcription</keyword>
<dbReference type="InterPro" id="IPR036910">
    <property type="entry name" value="HMG_box_dom_sf"/>
</dbReference>
<dbReference type="PANTHER" id="PTHR10270">
    <property type="entry name" value="SOX TRANSCRIPTION FACTOR"/>
    <property type="match status" value="1"/>
</dbReference>
<feature type="domain" description="HMG box" evidence="5">
    <location>
        <begin position="12"/>
        <end position="81"/>
    </location>
</feature>
<dbReference type="AlphaFoldDB" id="A0AAD5V6V8"/>